<evidence type="ECO:0008006" key="4">
    <source>
        <dbReference type="Google" id="ProtNLM"/>
    </source>
</evidence>
<gene>
    <name evidence="2" type="ORF">GXW71_06105</name>
</gene>
<dbReference type="EMBL" id="JAAGBB010000005">
    <property type="protein sequence ID" value="MBR0663927.1"/>
    <property type="molecule type" value="Genomic_DNA"/>
</dbReference>
<keyword evidence="3" id="KW-1185">Reference proteome</keyword>
<reference evidence="3" key="1">
    <citation type="journal article" date="2021" name="Syst. Appl. Microbiol.">
        <title>Roseomonas hellenica sp. nov., isolated from roots of wild-growing Alkanna tinctoria.</title>
        <authorList>
            <person name="Rat A."/>
            <person name="Naranjo H.D."/>
            <person name="Lebbe L."/>
            <person name="Cnockaert M."/>
            <person name="Krigas N."/>
            <person name="Grigoriadou K."/>
            <person name="Maloupa E."/>
            <person name="Willems A."/>
        </authorList>
    </citation>
    <scope>NUCLEOTIDE SEQUENCE [LARGE SCALE GENOMIC DNA]</scope>
    <source>
        <strain evidence="3">LMG 31523</strain>
    </source>
</reference>
<feature type="transmembrane region" description="Helical" evidence="1">
    <location>
        <begin position="12"/>
        <end position="35"/>
    </location>
</feature>
<evidence type="ECO:0000313" key="2">
    <source>
        <dbReference type="EMBL" id="MBR0663927.1"/>
    </source>
</evidence>
<organism evidence="2 3">
    <name type="scientific">Plastoroseomonas hellenica</name>
    <dbReference type="NCBI Taxonomy" id="2687306"/>
    <lineage>
        <taxon>Bacteria</taxon>
        <taxon>Pseudomonadati</taxon>
        <taxon>Pseudomonadota</taxon>
        <taxon>Alphaproteobacteria</taxon>
        <taxon>Acetobacterales</taxon>
        <taxon>Acetobacteraceae</taxon>
        <taxon>Plastoroseomonas</taxon>
    </lineage>
</organism>
<sequence>MLPGKKSIPLRTWATSLTIGAFLLMSATGVLMFFGYDRGLTAVVHQWFSWFFLMGAGGHIAANIRPFKNHLRSRWGQVSVAVFMVVLAASLFSWGRITGPQLERPIKQALVDAPLSALAGVIRADPDALLLRLRARGITATSQQSVRDLSVGTGAGVNRLLAIVFLPD</sequence>
<feature type="transmembrane region" description="Helical" evidence="1">
    <location>
        <begin position="47"/>
        <end position="64"/>
    </location>
</feature>
<keyword evidence="1" id="KW-0472">Membrane</keyword>
<accession>A0ABS5EUG2</accession>
<protein>
    <recommendedName>
        <fullName evidence="4">DUF4405 domain-containing protein</fullName>
    </recommendedName>
</protein>
<keyword evidence="1" id="KW-0812">Transmembrane</keyword>
<evidence type="ECO:0000313" key="3">
    <source>
        <dbReference type="Proteomes" id="UP001196870"/>
    </source>
</evidence>
<evidence type="ECO:0000256" key="1">
    <source>
        <dbReference type="SAM" id="Phobius"/>
    </source>
</evidence>
<dbReference type="Proteomes" id="UP001196870">
    <property type="component" value="Unassembled WGS sequence"/>
</dbReference>
<comment type="caution">
    <text evidence="2">The sequence shown here is derived from an EMBL/GenBank/DDBJ whole genome shotgun (WGS) entry which is preliminary data.</text>
</comment>
<proteinExistence type="predicted"/>
<feature type="transmembrane region" description="Helical" evidence="1">
    <location>
        <begin position="76"/>
        <end position="95"/>
    </location>
</feature>
<dbReference type="RefSeq" id="WP_211851517.1">
    <property type="nucleotide sequence ID" value="NZ_JAAGBB010000005.1"/>
</dbReference>
<keyword evidence="1" id="KW-1133">Transmembrane helix</keyword>
<name>A0ABS5EUG2_9PROT</name>